<keyword evidence="3" id="KW-1185">Reference proteome</keyword>
<geneLocation type="plasmid" evidence="2 3">
    <name>pCY186</name>
</geneLocation>
<keyword evidence="2" id="KW-0614">Plasmid</keyword>
<sequence>MEIALREVRKSYGLTKAAFAEIIGITELFYSQYEQKNELPSKYVYLLWKSLEDFPIPEDFFFYTSFTLEINMKYHHMTQKQVAELFDIANQSTISGYLRNNIPMYEKKEYFWKFEPFILPSILVSEKDGYATKEITDLQAKGNFILVEKRRLQKISRLDRESKKSNEQKKKVI</sequence>
<evidence type="ECO:0000259" key="1">
    <source>
        <dbReference type="PROSITE" id="PS50943"/>
    </source>
</evidence>
<name>E0S4W1_BUTPB</name>
<gene>
    <name evidence="2" type="ordered locus">bpr_IV078</name>
</gene>
<evidence type="ECO:0000313" key="3">
    <source>
        <dbReference type="Proteomes" id="UP000001299"/>
    </source>
</evidence>
<dbReference type="EMBL" id="CP001813">
    <property type="protein sequence ID" value="ADL36443.1"/>
    <property type="molecule type" value="Genomic_DNA"/>
</dbReference>
<dbReference type="PROSITE" id="PS50943">
    <property type="entry name" value="HTH_CROC1"/>
    <property type="match status" value="1"/>
</dbReference>
<dbReference type="AlphaFoldDB" id="E0S4W1"/>
<protein>
    <submittedName>
        <fullName evidence="2">HTH domain-containing protein</fullName>
    </submittedName>
</protein>
<dbReference type="SUPFAM" id="SSF47413">
    <property type="entry name" value="lambda repressor-like DNA-binding domains"/>
    <property type="match status" value="1"/>
</dbReference>
<feature type="domain" description="HTH cro/C1-type" evidence="1">
    <location>
        <begin position="5"/>
        <end position="41"/>
    </location>
</feature>
<dbReference type="Gene3D" id="1.10.260.40">
    <property type="entry name" value="lambda repressor-like DNA-binding domains"/>
    <property type="match status" value="1"/>
</dbReference>
<dbReference type="InterPro" id="IPR010982">
    <property type="entry name" value="Lambda_DNA-bd_dom_sf"/>
</dbReference>
<dbReference type="CDD" id="cd00093">
    <property type="entry name" value="HTH_XRE"/>
    <property type="match status" value="1"/>
</dbReference>
<evidence type="ECO:0000313" key="2">
    <source>
        <dbReference type="EMBL" id="ADL36443.1"/>
    </source>
</evidence>
<reference evidence="2 3" key="1">
    <citation type="journal article" date="2010" name="PLoS ONE">
        <title>The glycobiome of the rumen bacterium Butyrivibrio proteoclasticus B316(T) highlights adaptation to a polysaccharide-rich environment.</title>
        <authorList>
            <person name="Kelly W.J."/>
            <person name="Leahy S.C."/>
            <person name="Altermann E."/>
            <person name="Yeoman C.J."/>
            <person name="Dunne J.C."/>
            <person name="Kong Z."/>
            <person name="Pacheco D.M."/>
            <person name="Li D."/>
            <person name="Noel S.J."/>
            <person name="Moon C.D."/>
            <person name="Cookson A.L."/>
            <person name="Attwood G.T."/>
        </authorList>
    </citation>
    <scope>NUCLEOTIDE SEQUENCE [LARGE SCALE GENOMIC DNA]</scope>
    <source>
        <strain evidence="3">ATCC 51982 / DSM 14932 / B316</strain>
        <plasmid evidence="3">Plasmid pCY186</plasmid>
    </source>
</reference>
<proteinExistence type="predicted"/>
<dbReference type="RefSeq" id="WP_013283091.1">
    <property type="nucleotide sequence ID" value="NC_014390.1"/>
</dbReference>
<dbReference type="InterPro" id="IPR001387">
    <property type="entry name" value="Cro/C1-type_HTH"/>
</dbReference>
<dbReference type="KEGG" id="bpb:bpr_IV078"/>
<dbReference type="GO" id="GO:0003677">
    <property type="term" value="F:DNA binding"/>
    <property type="evidence" value="ECO:0007669"/>
    <property type="project" value="InterPro"/>
</dbReference>
<dbReference type="HOGENOM" id="CLU_1544772_0_0_9"/>
<dbReference type="Proteomes" id="UP000001299">
    <property type="component" value="Plasmid pCY186"/>
</dbReference>
<accession>E0S4W1</accession>
<organism evidence="2 3">
    <name type="scientific">Butyrivibrio proteoclasticus (strain ATCC 51982 / DSM 14932 / B316)</name>
    <name type="common">Clostridium proteoclasticum</name>
    <dbReference type="NCBI Taxonomy" id="515622"/>
    <lineage>
        <taxon>Bacteria</taxon>
        <taxon>Bacillati</taxon>
        <taxon>Bacillota</taxon>
        <taxon>Clostridia</taxon>
        <taxon>Lachnospirales</taxon>
        <taxon>Lachnospiraceae</taxon>
        <taxon>Butyrivibrio</taxon>
    </lineage>
</organism>